<dbReference type="PANTHER" id="PTHR12968">
    <property type="entry name" value="B9 DOMAIN-CONTAINING"/>
    <property type="match status" value="1"/>
</dbReference>
<dbReference type="OrthoDB" id="184109at2759"/>
<comment type="subcellular location">
    <subcellularLocation>
        <location evidence="1">Cytoplasm</location>
        <location evidence="1">Cytoskeleton</location>
        <location evidence="1">Cilium basal body</location>
    </subcellularLocation>
</comment>
<reference evidence="6 7" key="1">
    <citation type="journal article" date="2011" name="Proc. Natl. Acad. Sci. U.S.A.">
        <title>Niche of harmful alga Aureococcus anophagefferens revealed through ecogenomics.</title>
        <authorList>
            <person name="Gobler C.J."/>
            <person name="Berry D.L."/>
            <person name="Dyhrman S.T."/>
            <person name="Wilhelm S.W."/>
            <person name="Salamov A."/>
            <person name="Lobanov A.V."/>
            <person name="Zhang Y."/>
            <person name="Collier J.L."/>
            <person name="Wurch L.L."/>
            <person name="Kustka A.B."/>
            <person name="Dill B.D."/>
            <person name="Shah M."/>
            <person name="VerBerkmoes N.C."/>
            <person name="Kuo A."/>
            <person name="Terry A."/>
            <person name="Pangilinan J."/>
            <person name="Lindquist E.A."/>
            <person name="Lucas S."/>
            <person name="Paulsen I.T."/>
            <person name="Hattenrath-Lehmann T.K."/>
            <person name="Talmage S.C."/>
            <person name="Walker E.A."/>
            <person name="Koch F."/>
            <person name="Burson A.M."/>
            <person name="Marcoval M.A."/>
            <person name="Tang Y.Z."/>
            <person name="Lecleir G.R."/>
            <person name="Coyne K.J."/>
            <person name="Berg G.M."/>
            <person name="Bertrand E.M."/>
            <person name="Saito M.A."/>
            <person name="Gladyshev V.N."/>
            <person name="Grigoriev I.V."/>
        </authorList>
    </citation>
    <scope>NUCLEOTIDE SEQUENCE [LARGE SCALE GENOMIC DNA]</scope>
    <source>
        <strain evidence="7">CCMP 1984</strain>
    </source>
</reference>
<protein>
    <submittedName>
        <fullName evidence="6">Uncharacterized protein</fullName>
    </submittedName>
</protein>
<dbReference type="Pfam" id="PF07162">
    <property type="entry name" value="B9-C2"/>
    <property type="match status" value="1"/>
</dbReference>
<dbReference type="GO" id="GO:0060271">
    <property type="term" value="P:cilium assembly"/>
    <property type="evidence" value="ECO:0007669"/>
    <property type="project" value="TreeGrafter"/>
</dbReference>
<evidence type="ECO:0000256" key="3">
    <source>
        <dbReference type="ARBA" id="ARBA00022794"/>
    </source>
</evidence>
<dbReference type="InParanoid" id="F0YGN4"/>
<keyword evidence="7" id="KW-1185">Reference proteome</keyword>
<accession>F0YGN4</accession>
<dbReference type="RefSeq" id="XP_009039605.1">
    <property type="nucleotide sequence ID" value="XM_009041357.1"/>
</dbReference>
<evidence type="ECO:0000313" key="7">
    <source>
        <dbReference type="Proteomes" id="UP000002729"/>
    </source>
</evidence>
<keyword evidence="3" id="KW-0970">Cilium biogenesis/degradation</keyword>
<name>F0YGN4_AURAN</name>
<proteinExistence type="predicted"/>
<feature type="non-terminal residue" evidence="6">
    <location>
        <position position="148"/>
    </location>
</feature>
<organism evidence="7">
    <name type="scientific">Aureococcus anophagefferens</name>
    <name type="common">Harmful bloom alga</name>
    <dbReference type="NCBI Taxonomy" id="44056"/>
    <lineage>
        <taxon>Eukaryota</taxon>
        <taxon>Sar</taxon>
        <taxon>Stramenopiles</taxon>
        <taxon>Ochrophyta</taxon>
        <taxon>Pelagophyceae</taxon>
        <taxon>Pelagomonadales</taxon>
        <taxon>Pelagomonadaceae</taxon>
        <taxon>Aureococcus</taxon>
    </lineage>
</organism>
<evidence type="ECO:0000256" key="4">
    <source>
        <dbReference type="ARBA" id="ARBA00023212"/>
    </source>
</evidence>
<gene>
    <name evidence="6" type="ORF">AURANDRAFT_7420</name>
</gene>
<sequence length="148" mass="16885">KTLQLRWFIEHSHDWRILEGVRQGHSQCYAHERAGNLAIFDHPVDVLLRVSSVKPAAPKLHIEVYQTDELHRLELAGYGFCHLPLLVGTHVVEILCWRPYGSWYQRITAALIGGHPQFLKNKLVTSSANRFDLRSETTGTVHVTLSVL</sequence>
<keyword evidence="2" id="KW-0963">Cytoplasm</keyword>
<keyword evidence="4" id="KW-0206">Cytoskeleton</keyword>
<dbReference type="KEGG" id="aaf:AURANDRAFT_7420"/>
<evidence type="ECO:0000256" key="2">
    <source>
        <dbReference type="ARBA" id="ARBA00022490"/>
    </source>
</evidence>
<keyword evidence="5" id="KW-0966">Cell projection</keyword>
<feature type="non-terminal residue" evidence="6">
    <location>
        <position position="1"/>
    </location>
</feature>
<dbReference type="OMA" id="YRAVNIH"/>
<evidence type="ECO:0000313" key="6">
    <source>
        <dbReference type="EMBL" id="EGB05766.1"/>
    </source>
</evidence>
<dbReference type="eggNOG" id="KOG4028">
    <property type="taxonomic scope" value="Eukaryota"/>
</dbReference>
<dbReference type="GO" id="GO:0036038">
    <property type="term" value="C:MKS complex"/>
    <property type="evidence" value="ECO:0007669"/>
    <property type="project" value="TreeGrafter"/>
</dbReference>
<evidence type="ECO:0000256" key="1">
    <source>
        <dbReference type="ARBA" id="ARBA00004120"/>
    </source>
</evidence>
<dbReference type="PROSITE" id="PS51381">
    <property type="entry name" value="C2_B9"/>
    <property type="match status" value="1"/>
</dbReference>
<dbReference type="AlphaFoldDB" id="F0YGN4"/>
<dbReference type="InterPro" id="IPR010796">
    <property type="entry name" value="C2_B9-type_dom"/>
</dbReference>
<evidence type="ECO:0000256" key="5">
    <source>
        <dbReference type="ARBA" id="ARBA00023273"/>
    </source>
</evidence>
<dbReference type="Proteomes" id="UP000002729">
    <property type="component" value="Unassembled WGS sequence"/>
</dbReference>
<dbReference type="EMBL" id="GL833139">
    <property type="protein sequence ID" value="EGB05766.1"/>
    <property type="molecule type" value="Genomic_DNA"/>
</dbReference>
<dbReference type="GeneID" id="20228961"/>